<feature type="transmembrane region" description="Helical" evidence="9">
    <location>
        <begin position="109"/>
        <end position="137"/>
    </location>
</feature>
<feature type="transmembrane region" description="Helical" evidence="9">
    <location>
        <begin position="37"/>
        <end position="55"/>
    </location>
</feature>
<gene>
    <name evidence="11" type="primary">LOC103367758</name>
</gene>
<feature type="transmembrane region" description="Helical" evidence="9">
    <location>
        <begin position="452"/>
        <end position="469"/>
    </location>
</feature>
<evidence type="ECO:0000256" key="3">
    <source>
        <dbReference type="ARBA" id="ARBA00022692"/>
    </source>
</evidence>
<feature type="binding site" evidence="6">
    <location>
        <position position="385"/>
    </location>
    <ligand>
        <name>Na(+)</name>
        <dbReference type="ChEBI" id="CHEBI:29101"/>
        <label>1</label>
    </ligand>
</feature>
<keyword evidence="3 8" id="KW-0812">Transmembrane</keyword>
<keyword evidence="4 9" id="KW-1133">Transmembrane helix</keyword>
<organism evidence="10 11">
    <name type="scientific">Stegastes partitus</name>
    <name type="common">bicolor damselfish</name>
    <dbReference type="NCBI Taxonomy" id="144197"/>
    <lineage>
        <taxon>Eukaryota</taxon>
        <taxon>Metazoa</taxon>
        <taxon>Chordata</taxon>
        <taxon>Craniata</taxon>
        <taxon>Vertebrata</taxon>
        <taxon>Euteleostomi</taxon>
        <taxon>Actinopterygii</taxon>
        <taxon>Neopterygii</taxon>
        <taxon>Teleostei</taxon>
        <taxon>Neoteleostei</taxon>
        <taxon>Acanthomorphata</taxon>
        <taxon>Ovalentaria</taxon>
        <taxon>Pomacentridae</taxon>
        <taxon>Stegastes</taxon>
    </lineage>
</organism>
<dbReference type="InterPro" id="IPR037272">
    <property type="entry name" value="SNS_sf"/>
</dbReference>
<accession>A0A9Y4KGW6</accession>
<feature type="transmembrane region" description="Helical" evidence="9">
    <location>
        <begin position="282"/>
        <end position="299"/>
    </location>
</feature>
<keyword evidence="10" id="KW-1185">Reference proteome</keyword>
<evidence type="ECO:0000256" key="2">
    <source>
        <dbReference type="ARBA" id="ARBA00022448"/>
    </source>
</evidence>
<evidence type="ECO:0000313" key="11">
    <source>
        <dbReference type="RefSeq" id="XP_008294140.1"/>
    </source>
</evidence>
<dbReference type="PROSITE" id="PS00610">
    <property type="entry name" value="NA_NEUROTRAN_SYMP_1"/>
    <property type="match status" value="1"/>
</dbReference>
<protein>
    <recommendedName>
        <fullName evidence="8">Transporter</fullName>
    </recommendedName>
</protein>
<feature type="transmembrane region" description="Helical" evidence="9">
    <location>
        <begin position="202"/>
        <end position="223"/>
    </location>
</feature>
<dbReference type="PANTHER" id="PTHR11616">
    <property type="entry name" value="SODIUM/CHLORIDE DEPENDENT TRANSPORTER"/>
    <property type="match status" value="1"/>
</dbReference>
<dbReference type="GO" id="GO:0005886">
    <property type="term" value="C:plasma membrane"/>
    <property type="evidence" value="ECO:0007669"/>
    <property type="project" value="TreeGrafter"/>
</dbReference>
<keyword evidence="5 9" id="KW-0472">Membrane</keyword>
<dbReference type="CDD" id="cd11496">
    <property type="entry name" value="SLC6sbd-TauT-like"/>
    <property type="match status" value="1"/>
</dbReference>
<feature type="transmembrane region" description="Helical" evidence="9">
    <location>
        <begin position="370"/>
        <end position="393"/>
    </location>
</feature>
<comment type="similarity">
    <text evidence="8">Belongs to the sodium:neurotransmitter symporter (SNF) (TC 2.A.22) family.</text>
</comment>
<dbReference type="PANTHER" id="PTHR11616:SF249">
    <property type="entry name" value="SOLUTE CARRIER FAMILY 6 MEMBER 22, TANDEM DUPLICATE 2 ISOFORM X2-RELATED"/>
    <property type="match status" value="1"/>
</dbReference>
<feature type="transmembrane region" description="Helical" evidence="9">
    <location>
        <begin position="311"/>
        <end position="335"/>
    </location>
</feature>
<dbReference type="PROSITE" id="PS50267">
    <property type="entry name" value="NA_NEUROTRAN_SYMP_3"/>
    <property type="match status" value="1"/>
</dbReference>
<evidence type="ECO:0000256" key="9">
    <source>
        <dbReference type="SAM" id="Phobius"/>
    </source>
</evidence>
<dbReference type="GO" id="GO:0042995">
    <property type="term" value="C:cell projection"/>
    <property type="evidence" value="ECO:0007669"/>
    <property type="project" value="TreeGrafter"/>
</dbReference>
<keyword evidence="7" id="KW-1015">Disulfide bond</keyword>
<feature type="binding site" evidence="6">
    <location>
        <position position="382"/>
    </location>
    <ligand>
        <name>Na(+)</name>
        <dbReference type="ChEBI" id="CHEBI:29101"/>
        <label>1</label>
    </ligand>
</feature>
<feature type="transmembrane region" description="Helical" evidence="9">
    <location>
        <begin position="67"/>
        <end position="88"/>
    </location>
</feature>
<dbReference type="Pfam" id="PF00209">
    <property type="entry name" value="SNF"/>
    <property type="match status" value="1"/>
</dbReference>
<feature type="transmembrane region" description="Helical" evidence="9">
    <location>
        <begin position="524"/>
        <end position="547"/>
    </location>
</feature>
<feature type="transmembrane region" description="Helical" evidence="9">
    <location>
        <begin position="490"/>
        <end position="512"/>
    </location>
</feature>
<proteinExistence type="inferred from homology"/>
<dbReference type="InterPro" id="IPR000175">
    <property type="entry name" value="Na/ntran_symport"/>
</dbReference>
<keyword evidence="6" id="KW-0915">Sodium</keyword>
<evidence type="ECO:0000256" key="4">
    <source>
        <dbReference type="ARBA" id="ARBA00022989"/>
    </source>
</evidence>
<feature type="binding site" evidence="6">
    <location>
        <position position="317"/>
    </location>
    <ligand>
        <name>Na(+)</name>
        <dbReference type="ChEBI" id="CHEBI:29101"/>
        <label>1</label>
    </ligand>
</feature>
<feature type="disulfide bond" evidence="7">
    <location>
        <begin position="149"/>
        <end position="158"/>
    </location>
</feature>
<feature type="binding site" evidence="6">
    <location>
        <position position="50"/>
    </location>
    <ligand>
        <name>Na(+)</name>
        <dbReference type="ChEBI" id="CHEBI:29101"/>
        <label>1</label>
    </ligand>
</feature>
<comment type="subcellular location">
    <subcellularLocation>
        <location evidence="1">Membrane</location>
        <topology evidence="1">Multi-pass membrane protein</topology>
    </subcellularLocation>
</comment>
<dbReference type="Proteomes" id="UP000694891">
    <property type="component" value="Unplaced"/>
</dbReference>
<dbReference type="PRINTS" id="PR00176">
    <property type="entry name" value="NANEUSMPORT"/>
</dbReference>
<dbReference type="GeneID" id="103367758"/>
<evidence type="ECO:0000256" key="5">
    <source>
        <dbReference type="ARBA" id="ARBA00023136"/>
    </source>
</evidence>
<dbReference type="AlphaFoldDB" id="A0A9Y4KGW6"/>
<feature type="binding site" evidence="6">
    <location>
        <position position="43"/>
    </location>
    <ligand>
        <name>Na(+)</name>
        <dbReference type="ChEBI" id="CHEBI:29101"/>
        <label>1</label>
    </ligand>
</feature>
<reference evidence="11" key="1">
    <citation type="submission" date="2025-08" db="UniProtKB">
        <authorList>
            <consortium name="RefSeq"/>
        </authorList>
    </citation>
    <scope>IDENTIFICATION</scope>
</reference>
<evidence type="ECO:0000256" key="7">
    <source>
        <dbReference type="PIRSR" id="PIRSR600175-2"/>
    </source>
</evidence>
<evidence type="ECO:0000256" key="1">
    <source>
        <dbReference type="ARBA" id="ARBA00004141"/>
    </source>
</evidence>
<evidence type="ECO:0000313" key="10">
    <source>
        <dbReference type="Proteomes" id="UP000694891"/>
    </source>
</evidence>
<feature type="transmembrane region" description="Helical" evidence="9">
    <location>
        <begin position="235"/>
        <end position="262"/>
    </location>
</feature>
<dbReference type="SUPFAM" id="SSF161070">
    <property type="entry name" value="SNF-like"/>
    <property type="match status" value="1"/>
</dbReference>
<feature type="binding site" evidence="6">
    <location>
        <position position="285"/>
    </location>
    <ligand>
        <name>Na(+)</name>
        <dbReference type="ChEBI" id="CHEBI:29101"/>
        <label>1</label>
    </ligand>
</feature>
<keyword evidence="6" id="KW-0479">Metal-binding</keyword>
<dbReference type="GO" id="GO:0005332">
    <property type="term" value="F:gamma-aminobutyric acid:sodium:chloride symporter activity"/>
    <property type="evidence" value="ECO:0007669"/>
    <property type="project" value="TreeGrafter"/>
</dbReference>
<feature type="transmembrane region" description="Helical" evidence="9">
    <location>
        <begin position="414"/>
        <end position="440"/>
    </location>
</feature>
<dbReference type="RefSeq" id="XP_008294140.1">
    <property type="nucleotide sequence ID" value="XM_008295918.1"/>
</dbReference>
<sequence>MEPSADPEKKLLNNGKITNYPASKYNERGQWDNKREFILTVVGQIIGLGNVWRFPYLCFKNGGGVFLVPYVLILLSCGIPIFFLELSVGQLTGQGGVTCWRKICPLFEGLGYGNLMIMFYTSMYYIVILAWAFLYFFSSFHTVLPWASCNNTWNTEDCIDYGQNDSFYSAVNPNATSSVKEFWQRRVLGLSGGLEEMGDMRWDLAGCLLLGWIICYFCIWNGVKTSGKVVYFTATFPYVMLIVLLIRGVTLPGAADGIQFYLSPDPTRLADPQVWMDAGSQILFSYAVCSGCLPAMGSYNKYSNNCYKDAFALCTLNSLTSFFAGFAVFSVLGFMSYELGVDISTVAESGPGLAFIAYPRAVALMPLPQLWAAFFFVMVVFLGLDSQFVYLEGLVTSVSDMYPAFFFTGHRRKVLLLIICLVCFVTGLFMVTEGGLYVFLLFDYYACSGMPIMFFGILETVCVGWMFGADRYYGKVKEMIGYRPSPYMKYCWRFLTPSVCVGILLFSLLKFTPLRYNNTYVYPWWGYAIGIFLALSSVLLTPLYFLYRMAVTPGTMRQRLETLCTPAAELLHPRKTPDHEPPLSDAELCALNMTEKPKGVPVEEADRALCCSRPDDSVDTKA</sequence>
<keyword evidence="2 8" id="KW-0813">Transport</keyword>
<evidence type="ECO:0000256" key="6">
    <source>
        <dbReference type="PIRSR" id="PIRSR600175-1"/>
    </source>
</evidence>
<feature type="binding site" evidence="6">
    <location>
        <position position="386"/>
    </location>
    <ligand>
        <name>Na(+)</name>
        <dbReference type="ChEBI" id="CHEBI:29101"/>
        <label>1</label>
    </ligand>
</feature>
<name>A0A9Y4KGW6_9TELE</name>
<dbReference type="GO" id="GO:0046872">
    <property type="term" value="F:metal ion binding"/>
    <property type="evidence" value="ECO:0007669"/>
    <property type="project" value="UniProtKB-KW"/>
</dbReference>
<keyword evidence="8" id="KW-0769">Symport</keyword>
<evidence type="ECO:0000256" key="8">
    <source>
        <dbReference type="RuleBase" id="RU003732"/>
    </source>
</evidence>